<name>A0A7N0TBI2_KALFE</name>
<dbReference type="Gramene" id="Kaladp0031s0031.1.v1.1">
    <property type="protein sequence ID" value="Kaladp0031s0031.1.v1.1"/>
    <property type="gene ID" value="Kaladp0031s0031.v1.1"/>
</dbReference>
<dbReference type="PANTHER" id="PTHR46667:SF1">
    <property type="entry name" value="OS09G0482740 PROTEIN"/>
    <property type="match status" value="1"/>
</dbReference>
<protein>
    <recommendedName>
        <fullName evidence="2">DUF1664 domain-containing protein</fullName>
    </recommendedName>
</protein>
<dbReference type="OMA" id="QDMTNSG"/>
<organism evidence="3 4">
    <name type="scientific">Kalanchoe fedtschenkoi</name>
    <name type="common">Lavender scallops</name>
    <name type="synonym">South American air plant</name>
    <dbReference type="NCBI Taxonomy" id="63787"/>
    <lineage>
        <taxon>Eukaryota</taxon>
        <taxon>Viridiplantae</taxon>
        <taxon>Streptophyta</taxon>
        <taxon>Embryophyta</taxon>
        <taxon>Tracheophyta</taxon>
        <taxon>Spermatophyta</taxon>
        <taxon>Magnoliopsida</taxon>
        <taxon>eudicotyledons</taxon>
        <taxon>Gunneridae</taxon>
        <taxon>Pentapetalae</taxon>
        <taxon>Saxifragales</taxon>
        <taxon>Crassulaceae</taxon>
        <taxon>Kalanchoe</taxon>
    </lineage>
</organism>
<evidence type="ECO:0000313" key="4">
    <source>
        <dbReference type="Proteomes" id="UP000594263"/>
    </source>
</evidence>
<dbReference type="EnsemblPlants" id="Kaladp0031s0031.1.v1.1">
    <property type="protein sequence ID" value="Kaladp0031s0031.1.v1.1"/>
    <property type="gene ID" value="Kaladp0031s0031.v1.1"/>
</dbReference>
<dbReference type="Pfam" id="PF07889">
    <property type="entry name" value="DUF1664"/>
    <property type="match status" value="1"/>
</dbReference>
<keyword evidence="4" id="KW-1185">Reference proteome</keyword>
<dbReference type="Proteomes" id="UP000594263">
    <property type="component" value="Unplaced"/>
</dbReference>
<evidence type="ECO:0000256" key="1">
    <source>
        <dbReference type="SAM" id="Coils"/>
    </source>
</evidence>
<accession>A0A7N0TBI2</accession>
<feature type="coiled-coil region" evidence="1">
    <location>
        <begin position="125"/>
        <end position="212"/>
    </location>
</feature>
<keyword evidence="1" id="KW-0175">Coiled coil</keyword>
<reference evidence="3" key="1">
    <citation type="submission" date="2021-01" db="UniProtKB">
        <authorList>
            <consortium name="EnsemblPlants"/>
        </authorList>
    </citation>
    <scope>IDENTIFICATION</scope>
</reference>
<proteinExistence type="predicted"/>
<evidence type="ECO:0000313" key="3">
    <source>
        <dbReference type="EnsemblPlants" id="Kaladp0031s0031.1.v1.1"/>
    </source>
</evidence>
<dbReference type="AlphaFoldDB" id="A0A7N0TBI2"/>
<sequence>MAMQTGVSSSKVLLLVGAGLTGSVIIRHGRLSDVIAQLQDLLGDVNGAKISPEKYDTALLAAQIRQLAHEIRELSTSNPITILNGNSSSSGITNYIVPAAAVGAMGYCYMWWKGWSFSDVMYVTKQNMKTAVESVSKQLENVSEAVATTRKQLSKKLENLDWRVEEQRQLTDKISDNVTTVSVNLSQIGNDVEMIQRMVAGLEVKLEVLEGKQDLTNSGLWYLCQTAEGFKDGSETIALEGATSRVAIADNPPPSSLRYVDKWNKGLQFIVEKKEQNEMTKTTLNTKKVGVDDYAVDKISSATRIHRSYTVGLSSMTGLQGC</sequence>
<dbReference type="InterPro" id="IPR012458">
    <property type="entry name" value="DUF1664"/>
</dbReference>
<evidence type="ECO:0000259" key="2">
    <source>
        <dbReference type="Pfam" id="PF07889"/>
    </source>
</evidence>
<feature type="domain" description="DUF1664" evidence="2">
    <location>
        <begin position="91"/>
        <end position="213"/>
    </location>
</feature>
<dbReference type="PANTHER" id="PTHR46667">
    <property type="entry name" value="OS05G0182700 PROTEIN"/>
    <property type="match status" value="1"/>
</dbReference>